<evidence type="ECO:0000313" key="1">
    <source>
        <dbReference type="EMBL" id="PWN47700.1"/>
    </source>
</evidence>
<dbReference type="EMBL" id="KZ820363">
    <property type="protein sequence ID" value="PWN47700.1"/>
    <property type="molecule type" value="Genomic_DNA"/>
</dbReference>
<accession>A0ACD0NPL1</accession>
<reference evidence="1 2" key="1">
    <citation type="journal article" date="2018" name="Mol. Biol. Evol.">
        <title>Broad Genomic Sampling Reveals a Smut Pathogenic Ancestry of the Fungal Clade Ustilaginomycotina.</title>
        <authorList>
            <person name="Kijpornyongpan T."/>
            <person name="Mondo S.J."/>
            <person name="Barry K."/>
            <person name="Sandor L."/>
            <person name="Lee J."/>
            <person name="Lipzen A."/>
            <person name="Pangilinan J."/>
            <person name="LaButti K."/>
            <person name="Hainaut M."/>
            <person name="Henrissat B."/>
            <person name="Grigoriev I.V."/>
            <person name="Spatafora J.W."/>
            <person name="Aime M.C."/>
        </authorList>
    </citation>
    <scope>NUCLEOTIDE SEQUENCE [LARGE SCALE GENOMIC DNA]</scope>
    <source>
        <strain evidence="1 2">SA 807</strain>
    </source>
</reference>
<name>A0ACD0NPL1_9BASI</name>
<gene>
    <name evidence="1" type="ORF">IE53DRAFT_390174</name>
</gene>
<evidence type="ECO:0000313" key="2">
    <source>
        <dbReference type="Proteomes" id="UP000245626"/>
    </source>
</evidence>
<protein>
    <submittedName>
        <fullName evidence="1">Uncharacterized protein</fullName>
    </submittedName>
</protein>
<sequence>MDRYASPSPLPPLILHHHPANHLRPKPIATQPPRQNILFREERSGGQKGKRVRERRESETEKRREKREKGRNMVKRKKGNLKAALATHERSKQVKVKQKAIQEANQRKQDSISRSSSSRPKPSVQNRRKEEGEEQVDRDPKDEGGEEQKSGEGGDEQDPDKGRRGGKKTWVQPFNKKDSILIVGEANFSFTLSLLLPPRSHPPGQILATAYDSEEECYQKYPDARSNVSKIRELANGRSNVVVFGVDAGRLDRCKEVSGRYGRGKDGGVGRARWSKVWFGFPHVGAGHKDETRNILANQLLLIRFFISVAPFLTEGKKPEYAIKAAENVNGKTGKKRKNSDSEDEEEVERDGEEVAVEEGEEEDEFSIEKYRDSINRGGTDGGGGGANSENWSPIPPPVRGSVLVTLRNASPYTRWNLTLLAKKLSQVLPSIVESAPSLPKGQTKPTLQMVHEAGLKVESKDFKPAPPKLKPRERDSGYGRRLARLPSPSHEFNTFQNGDDPLSQVESKTYSLWRSFEFDPTEWKGYEHRRTIGWIEGVSKGNNQDLLRSRSTSSLTDPFQRASKAGNGECRTWEFGLD</sequence>
<keyword evidence="2" id="KW-1185">Reference proteome</keyword>
<proteinExistence type="predicted"/>
<dbReference type="Proteomes" id="UP000245626">
    <property type="component" value="Unassembled WGS sequence"/>
</dbReference>
<organism evidence="1 2">
    <name type="scientific">Violaceomyces palustris</name>
    <dbReference type="NCBI Taxonomy" id="1673888"/>
    <lineage>
        <taxon>Eukaryota</taxon>
        <taxon>Fungi</taxon>
        <taxon>Dikarya</taxon>
        <taxon>Basidiomycota</taxon>
        <taxon>Ustilaginomycotina</taxon>
        <taxon>Ustilaginomycetes</taxon>
        <taxon>Violaceomycetales</taxon>
        <taxon>Violaceomycetaceae</taxon>
        <taxon>Violaceomyces</taxon>
    </lineage>
</organism>